<feature type="domain" description="PAC" evidence="3">
    <location>
        <begin position="551"/>
        <end position="605"/>
    </location>
</feature>
<evidence type="ECO:0000256" key="1">
    <source>
        <dbReference type="SAM" id="Phobius"/>
    </source>
</evidence>
<dbReference type="SMART" id="SM01079">
    <property type="entry name" value="CHASE"/>
    <property type="match status" value="1"/>
</dbReference>
<dbReference type="CDD" id="cd00130">
    <property type="entry name" value="PAS"/>
    <property type="match status" value="2"/>
</dbReference>
<dbReference type="PROSITE" id="PS50839">
    <property type="entry name" value="CHASE"/>
    <property type="match status" value="1"/>
</dbReference>
<reference evidence="5 6" key="1">
    <citation type="submission" date="2021-06" db="EMBL/GenBank/DDBJ databases">
        <title>Bacterium isolated from marine sediment.</title>
        <authorList>
            <person name="Zhu K.-L."/>
            <person name="Du Z.-J."/>
            <person name="Liang Q.-Y."/>
        </authorList>
    </citation>
    <scope>NUCLEOTIDE SEQUENCE [LARGE SCALE GENOMIC DNA]</scope>
    <source>
        <strain evidence="5 6">A346</strain>
    </source>
</reference>
<organism evidence="5 6">
    <name type="scientific">Marinobacterium weihaiense</name>
    <dbReference type="NCBI Taxonomy" id="2851016"/>
    <lineage>
        <taxon>Bacteria</taxon>
        <taxon>Pseudomonadati</taxon>
        <taxon>Pseudomonadota</taxon>
        <taxon>Gammaproteobacteria</taxon>
        <taxon>Oceanospirillales</taxon>
        <taxon>Oceanospirillaceae</taxon>
        <taxon>Marinobacterium</taxon>
    </lineage>
</organism>
<sequence length="611" mass="68723">MHAEQDLQPINDEGLPDTRMRHSPFFATLTLITGLIISFHLASTTAEQERARAQDRFQTLTQQTTQVIQEKLDRFTLLMSAGRGLVLNNADLPPDALNKRWHQMFESFDIDLANFSLVGLSFTRYLDAQNRDRFTASINQGNDSAFNIFPPPPANQPSLVVMHLVPASIEGRMRGYDLMSETKRREAATAAIRSHQPVLSRPLSLLPTDIHSLDYLQLLPVIDQTRPQDRFLGVVTIGFSMGTLVQSSLDNLQAPLRIQVIDPRESLQQASYDTHPQHSPPDAELMQTSELTIAGQSIQLRFANLDPDTSLMLTRQHDSATLISGISITLMLTLMLMFYIIARHQALQVSRRMASRAEEMYQRYRTLFVQSPEAIVVHVDGCVEMANPNAARLMGCTSPQELINRPVSELVHPDSQKAFQRRRHALHQGAQLEPTEQKLVRINGQAFTAEVSSSIINYKGQKAVQVMFRDISTEKRQRLEARIARVIAYNSSDAIMVTDAHGAIELVNPAFQAMTGYIEANVQGRTPDLLNSGQHDSAFFFELWSSLQERGHWSGDIINRTRDGRLYIQQTDIHALHDEHNQITHFVCLMSDVTEARNSLEQALESSSAPS</sequence>
<dbReference type="PANTHER" id="PTHR44757">
    <property type="entry name" value="DIGUANYLATE CYCLASE DGCP"/>
    <property type="match status" value="1"/>
</dbReference>
<keyword evidence="1" id="KW-0472">Membrane</keyword>
<dbReference type="Pfam" id="PF13426">
    <property type="entry name" value="PAS_9"/>
    <property type="match status" value="2"/>
</dbReference>
<protein>
    <submittedName>
        <fullName evidence="5">PAS domain S-box protein</fullName>
    </submittedName>
</protein>
<feature type="domain" description="CHASE" evidence="4">
    <location>
        <begin position="151"/>
        <end position="252"/>
    </location>
</feature>
<dbReference type="InterPro" id="IPR000700">
    <property type="entry name" value="PAS-assoc_C"/>
</dbReference>
<evidence type="ECO:0000313" key="5">
    <source>
        <dbReference type="EMBL" id="MBV0932100.1"/>
    </source>
</evidence>
<dbReference type="PANTHER" id="PTHR44757:SF2">
    <property type="entry name" value="BIOFILM ARCHITECTURE MAINTENANCE PROTEIN MBAA"/>
    <property type="match status" value="1"/>
</dbReference>
<feature type="transmembrane region" description="Helical" evidence="1">
    <location>
        <begin position="320"/>
        <end position="342"/>
    </location>
</feature>
<feature type="transmembrane region" description="Helical" evidence="1">
    <location>
        <begin position="25"/>
        <end position="42"/>
    </location>
</feature>
<dbReference type="RefSeq" id="WP_217333527.1">
    <property type="nucleotide sequence ID" value="NZ_JAHQZT010000002.1"/>
</dbReference>
<dbReference type="InterPro" id="IPR006189">
    <property type="entry name" value="CHASE_dom"/>
</dbReference>
<gene>
    <name evidence="5" type="ORF">KTN04_01950</name>
</gene>
<dbReference type="InterPro" id="IPR001610">
    <property type="entry name" value="PAC"/>
</dbReference>
<comment type="caution">
    <text evidence="5">The sequence shown here is derived from an EMBL/GenBank/DDBJ whole genome shotgun (WGS) entry which is preliminary data.</text>
</comment>
<evidence type="ECO:0000313" key="6">
    <source>
        <dbReference type="Proteomes" id="UP000755551"/>
    </source>
</evidence>
<dbReference type="EMBL" id="JAHQZT010000002">
    <property type="protein sequence ID" value="MBV0932100.1"/>
    <property type="molecule type" value="Genomic_DNA"/>
</dbReference>
<name>A0ABS6M7E2_9GAMM</name>
<evidence type="ECO:0000259" key="4">
    <source>
        <dbReference type="PROSITE" id="PS50839"/>
    </source>
</evidence>
<evidence type="ECO:0000259" key="3">
    <source>
        <dbReference type="PROSITE" id="PS50113"/>
    </source>
</evidence>
<proteinExistence type="predicted"/>
<evidence type="ECO:0000259" key="2">
    <source>
        <dbReference type="PROSITE" id="PS50112"/>
    </source>
</evidence>
<feature type="domain" description="PAS" evidence="2">
    <location>
        <begin position="479"/>
        <end position="526"/>
    </location>
</feature>
<dbReference type="InterPro" id="IPR052155">
    <property type="entry name" value="Biofilm_reg_signaling"/>
</dbReference>
<dbReference type="SMART" id="SM00086">
    <property type="entry name" value="PAC"/>
    <property type="match status" value="2"/>
</dbReference>
<dbReference type="NCBIfam" id="TIGR00229">
    <property type="entry name" value="sensory_box"/>
    <property type="match status" value="2"/>
</dbReference>
<dbReference type="PROSITE" id="PS50113">
    <property type="entry name" value="PAC"/>
    <property type="match status" value="1"/>
</dbReference>
<accession>A0ABS6M7E2</accession>
<dbReference type="SMART" id="SM00091">
    <property type="entry name" value="PAS"/>
    <property type="match status" value="2"/>
</dbReference>
<keyword evidence="1" id="KW-1133">Transmembrane helix</keyword>
<keyword evidence="6" id="KW-1185">Reference proteome</keyword>
<feature type="domain" description="PAS" evidence="2">
    <location>
        <begin position="375"/>
        <end position="433"/>
    </location>
</feature>
<keyword evidence="1" id="KW-0812">Transmembrane</keyword>
<dbReference type="Proteomes" id="UP000755551">
    <property type="component" value="Unassembled WGS sequence"/>
</dbReference>
<dbReference type="InterPro" id="IPR000014">
    <property type="entry name" value="PAS"/>
</dbReference>
<dbReference type="PROSITE" id="PS50112">
    <property type="entry name" value="PAS"/>
    <property type="match status" value="2"/>
</dbReference>
<dbReference type="Pfam" id="PF03924">
    <property type="entry name" value="CHASE"/>
    <property type="match status" value="1"/>
</dbReference>